<keyword evidence="4" id="KW-0234">DNA repair</keyword>
<comment type="similarity">
    <text evidence="1">Belongs to the SWI5/SAE3 family.</text>
</comment>
<evidence type="ECO:0000256" key="3">
    <source>
        <dbReference type="ARBA" id="ARBA00022763"/>
    </source>
</evidence>
<keyword evidence="8" id="KW-1185">Reference proteome</keyword>
<comment type="function">
    <text evidence="5">Component of the swi5-sfr1 complex, a complex required for double-strand break repair via homologous recombination.</text>
</comment>
<evidence type="ECO:0000256" key="7">
    <source>
        <dbReference type="SAM" id="MobiDB-lite"/>
    </source>
</evidence>
<dbReference type="GO" id="GO:0000724">
    <property type="term" value="P:double-strand break repair via homologous recombination"/>
    <property type="evidence" value="ECO:0007669"/>
    <property type="project" value="TreeGrafter"/>
</dbReference>
<evidence type="ECO:0000256" key="2">
    <source>
        <dbReference type="ARBA" id="ARBA00019825"/>
    </source>
</evidence>
<dbReference type="PANTHER" id="PTHR28529">
    <property type="entry name" value="DNA REPAIR PROTEIN SWI5 HOMOLOG"/>
    <property type="match status" value="1"/>
</dbReference>
<gene>
    <name evidence="9" type="primary">LOC109484618</name>
</gene>
<sequence>MATPNSKMKTPKMRTPMSRYRRRPAPYLNNSFKSPVRTPAAPLPPKDQASLAQEVEMLRMKEAGLKEQVERLQQEGYDEADLPECTRMLHRYNEMKDVGQMLLGRLATLEGVTMREMYQRFGLDLED</sequence>
<dbReference type="Proteomes" id="UP000515135">
    <property type="component" value="Unplaced"/>
</dbReference>
<evidence type="ECO:0000256" key="5">
    <source>
        <dbReference type="ARBA" id="ARBA00025380"/>
    </source>
</evidence>
<evidence type="ECO:0000313" key="9">
    <source>
        <dbReference type="RefSeq" id="XP_019643523.1"/>
    </source>
</evidence>
<dbReference type="GO" id="GO:0032798">
    <property type="term" value="C:Swi5-Sfr1 complex"/>
    <property type="evidence" value="ECO:0007669"/>
    <property type="project" value="TreeGrafter"/>
</dbReference>
<dbReference type="GeneID" id="109484618"/>
<evidence type="ECO:0000313" key="8">
    <source>
        <dbReference type="Proteomes" id="UP000515135"/>
    </source>
</evidence>
<dbReference type="Pfam" id="PF07061">
    <property type="entry name" value="Swi5"/>
    <property type="match status" value="1"/>
</dbReference>
<dbReference type="RefSeq" id="XP_019643523.1">
    <property type="nucleotide sequence ID" value="XM_019787964.1"/>
</dbReference>
<dbReference type="Gene3D" id="1.20.5.170">
    <property type="match status" value="1"/>
</dbReference>
<evidence type="ECO:0000256" key="6">
    <source>
        <dbReference type="ARBA" id="ARBA00030081"/>
    </source>
</evidence>
<proteinExistence type="inferred from homology"/>
<dbReference type="PANTHER" id="PTHR28529:SF2">
    <property type="entry name" value="DNA REPAIR PROTEIN SWI5 HOMOLOG"/>
    <property type="match status" value="1"/>
</dbReference>
<organism evidence="8 9">
    <name type="scientific">Branchiostoma belcheri</name>
    <name type="common">Amphioxus</name>
    <dbReference type="NCBI Taxonomy" id="7741"/>
    <lineage>
        <taxon>Eukaryota</taxon>
        <taxon>Metazoa</taxon>
        <taxon>Chordata</taxon>
        <taxon>Cephalochordata</taxon>
        <taxon>Leptocardii</taxon>
        <taxon>Amphioxiformes</taxon>
        <taxon>Branchiostomatidae</taxon>
        <taxon>Branchiostoma</taxon>
    </lineage>
</organism>
<feature type="region of interest" description="Disordered" evidence="7">
    <location>
        <begin position="1"/>
        <end position="46"/>
    </location>
</feature>
<evidence type="ECO:0000256" key="1">
    <source>
        <dbReference type="ARBA" id="ARBA00008060"/>
    </source>
</evidence>
<keyword evidence="3" id="KW-0227">DNA damage</keyword>
<dbReference type="GO" id="GO:0034974">
    <property type="term" value="C:Swi5-Swi2 complex"/>
    <property type="evidence" value="ECO:0007669"/>
    <property type="project" value="TreeGrafter"/>
</dbReference>
<protein>
    <recommendedName>
        <fullName evidence="2">DNA repair protein SWI5 homolog</fullName>
    </recommendedName>
    <alternativeName>
        <fullName evidence="6">Protein SAE3 homolog</fullName>
    </alternativeName>
</protein>
<reference evidence="9" key="1">
    <citation type="submission" date="2025-08" db="UniProtKB">
        <authorList>
            <consortium name="RefSeq"/>
        </authorList>
    </citation>
    <scope>IDENTIFICATION</scope>
    <source>
        <tissue evidence="9">Gonad</tissue>
    </source>
</reference>
<dbReference type="AlphaFoldDB" id="A0A6P5A2G2"/>
<dbReference type="KEGG" id="bbel:109484618"/>
<name>A0A6P5A2G2_BRABE</name>
<evidence type="ECO:0000256" key="4">
    <source>
        <dbReference type="ARBA" id="ARBA00023204"/>
    </source>
</evidence>
<accession>A0A6P5A2G2</accession>
<dbReference type="InterPro" id="IPR010760">
    <property type="entry name" value="DNA-repair_Swi5"/>
</dbReference>
<dbReference type="OrthoDB" id="255837at2759"/>